<dbReference type="RefSeq" id="WP_104013580.1">
    <property type="nucleotide sequence ID" value="NZ_CP076279.1"/>
</dbReference>
<name>A0A2S8JQA9_ECOLX</name>
<dbReference type="EMBL" id="UFZA01000002">
    <property type="protein sequence ID" value="STE71487.1"/>
    <property type="molecule type" value="Genomic_DNA"/>
</dbReference>
<evidence type="ECO:0000259" key="1">
    <source>
        <dbReference type="Pfam" id="PF07157"/>
    </source>
</evidence>
<accession>A0A2S8JQA9</accession>
<dbReference type="Pfam" id="PF07157">
    <property type="entry name" value="DNA_circ_N"/>
    <property type="match status" value="1"/>
</dbReference>
<protein>
    <submittedName>
        <fullName evidence="2">Putative Mu-like prophage DNA circulation protein</fullName>
    </submittedName>
</protein>
<proteinExistence type="predicted"/>
<dbReference type="Proteomes" id="UP000255164">
    <property type="component" value="Unassembled WGS sequence"/>
</dbReference>
<sequence length="424" mass="46197">MTTGKGKWDGLRDASFRGVPFFLVDTEGTGGRRAIPRAYPRRETAWTDDNGAVPGQQQINAKLLGKNFQDDLNALLDALNTPGPGELIHPWFGIQTVQVGKVTHRLSTEEDGIAYVTFEVFEAGERLFPSAADNTQQEVLTGIDAVKAAIDDGDWFGALDGLGEMADSFLADMENLVANLPTLPAALNQWMDRLNHFKEMAGTIIATPGRLVSELSSFIDGVVDLVTEPPEALAVYTTLRNQWAGERARQVATGALPEDITVKPGSVADGEIGFAIGLSPDYQPVSDSLQKNIDDFRQVVVLETLLGQANAVASMTFDTSDAALSAGDTLAAELHEQAVAAVENNQRALWRTLRDLRQAVITDARERAARLPETRQVTLTTTTSAALLAWREHGDTSRRDEIVQRNRLRHPSFILPTQPVEITD</sequence>
<evidence type="ECO:0000313" key="3">
    <source>
        <dbReference type="Proteomes" id="UP000255164"/>
    </source>
</evidence>
<dbReference type="InterPro" id="IPR009826">
    <property type="entry name" value="DNA_circ_N"/>
</dbReference>
<dbReference type="AlphaFoldDB" id="A0A2S8JQA9"/>
<reference evidence="2 3" key="1">
    <citation type="submission" date="2018-06" db="EMBL/GenBank/DDBJ databases">
        <authorList>
            <consortium name="Pathogen Informatics"/>
            <person name="Doyle S."/>
        </authorList>
    </citation>
    <scope>NUCLEOTIDE SEQUENCE [LARGE SCALE GENOMIC DNA]</scope>
    <source>
        <strain evidence="2 3">NCTC10082</strain>
    </source>
</reference>
<feature type="domain" description="DNA circulation N-terminal" evidence="1">
    <location>
        <begin position="11"/>
        <end position="97"/>
    </location>
</feature>
<evidence type="ECO:0000313" key="2">
    <source>
        <dbReference type="EMBL" id="STE71487.1"/>
    </source>
</evidence>
<gene>
    <name evidence="2" type="ORF">NCTC10082_04368</name>
</gene>
<organism evidence="2 3">
    <name type="scientific">Escherichia coli</name>
    <dbReference type="NCBI Taxonomy" id="562"/>
    <lineage>
        <taxon>Bacteria</taxon>
        <taxon>Pseudomonadati</taxon>
        <taxon>Pseudomonadota</taxon>
        <taxon>Gammaproteobacteria</taxon>
        <taxon>Enterobacterales</taxon>
        <taxon>Enterobacteriaceae</taxon>
        <taxon>Escherichia</taxon>
    </lineage>
</organism>